<feature type="chain" id="PRO_5023830060" evidence="1">
    <location>
        <begin position="30"/>
        <end position="166"/>
    </location>
</feature>
<dbReference type="EMBL" id="CP042906">
    <property type="protein sequence ID" value="QEX16436.1"/>
    <property type="molecule type" value="Genomic_DNA"/>
</dbReference>
<dbReference type="InterPro" id="IPR035923">
    <property type="entry name" value="TT1751-like_sf"/>
</dbReference>
<feature type="signal peptide" evidence="1">
    <location>
        <begin position="1"/>
        <end position="29"/>
    </location>
</feature>
<accession>A0A5J6MNU7</accession>
<gene>
    <name evidence="3" type="ORF">FRZ44_17290</name>
</gene>
<sequence length="166" mass="17587">MFTRPIGYLSAAILAFGLLGCAAQPMSQAADGPAAAANGIVVAKSGYAMSETLSRLKQDIAAKGLMFFQEVDQSKLATAAGVDLRPSTLLEFGNPALGGQFMTANPQAGIDWPVRLLVFEDPNGQVWVEYTDFAYIAKRHAVTDRDPQFKMASDVIASIASSVTTP</sequence>
<dbReference type="InterPro" id="IPR005180">
    <property type="entry name" value="DUF302"/>
</dbReference>
<dbReference type="PANTHER" id="PTHR38342:SF2">
    <property type="entry name" value="INNER MEMBRANE OR EXPORTED"/>
    <property type="match status" value="1"/>
</dbReference>
<feature type="domain" description="DUF302" evidence="2">
    <location>
        <begin position="72"/>
        <end position="132"/>
    </location>
</feature>
<dbReference type="SUPFAM" id="SSF103247">
    <property type="entry name" value="TT1751-like"/>
    <property type="match status" value="1"/>
</dbReference>
<evidence type="ECO:0000259" key="2">
    <source>
        <dbReference type="Pfam" id="PF03625"/>
    </source>
</evidence>
<dbReference type="Gene3D" id="3.30.310.70">
    <property type="entry name" value="TT1751-like domain"/>
    <property type="match status" value="1"/>
</dbReference>
<evidence type="ECO:0000313" key="3">
    <source>
        <dbReference type="EMBL" id="QEX16436.1"/>
    </source>
</evidence>
<dbReference type="PROSITE" id="PS51257">
    <property type="entry name" value="PROKAR_LIPOPROTEIN"/>
    <property type="match status" value="1"/>
</dbReference>
<reference evidence="3 4" key="1">
    <citation type="submission" date="2019-08" db="EMBL/GenBank/DDBJ databases">
        <title>Hyperibacter terrae gen. nov., sp. nov. and Hyperibacter viscosus sp. nov., two new members in the family Rhodospirillaceae isolated from the rhizosphere of Hypericum perforatum.</title>
        <authorList>
            <person name="Noviana Z."/>
        </authorList>
    </citation>
    <scope>NUCLEOTIDE SEQUENCE [LARGE SCALE GENOMIC DNA]</scope>
    <source>
        <strain evidence="3 4">R5913</strain>
    </source>
</reference>
<dbReference type="KEGG" id="htq:FRZ44_17290"/>
<dbReference type="Pfam" id="PF03625">
    <property type="entry name" value="DUF302"/>
    <property type="match status" value="1"/>
</dbReference>
<dbReference type="CDD" id="cd14797">
    <property type="entry name" value="DUF302"/>
    <property type="match status" value="1"/>
</dbReference>
<keyword evidence="1" id="KW-0732">Signal</keyword>
<dbReference type="AlphaFoldDB" id="A0A5J6MNU7"/>
<dbReference type="PANTHER" id="PTHR38342">
    <property type="entry name" value="SLR5037 PROTEIN"/>
    <property type="match status" value="1"/>
</dbReference>
<organism evidence="3 4">
    <name type="scientific">Hypericibacter terrae</name>
    <dbReference type="NCBI Taxonomy" id="2602015"/>
    <lineage>
        <taxon>Bacteria</taxon>
        <taxon>Pseudomonadati</taxon>
        <taxon>Pseudomonadota</taxon>
        <taxon>Alphaproteobacteria</taxon>
        <taxon>Rhodospirillales</taxon>
        <taxon>Dongiaceae</taxon>
        <taxon>Hypericibacter</taxon>
    </lineage>
</organism>
<keyword evidence="4" id="KW-1185">Reference proteome</keyword>
<protein>
    <submittedName>
        <fullName evidence="3">Chromosome condensation protein CrcB</fullName>
    </submittedName>
</protein>
<evidence type="ECO:0000313" key="4">
    <source>
        <dbReference type="Proteomes" id="UP000326202"/>
    </source>
</evidence>
<name>A0A5J6MNU7_9PROT</name>
<proteinExistence type="predicted"/>
<dbReference type="Proteomes" id="UP000326202">
    <property type="component" value="Chromosome"/>
</dbReference>
<evidence type="ECO:0000256" key="1">
    <source>
        <dbReference type="SAM" id="SignalP"/>
    </source>
</evidence>
<dbReference type="RefSeq" id="WP_225308605.1">
    <property type="nucleotide sequence ID" value="NZ_CP042906.1"/>
</dbReference>